<evidence type="ECO:0000259" key="3">
    <source>
        <dbReference type="SMART" id="SM00093"/>
    </source>
</evidence>
<dbReference type="PROSITE" id="PS51257">
    <property type="entry name" value="PROKAR_LIPOPROTEIN"/>
    <property type="match status" value="1"/>
</dbReference>
<dbReference type="SUPFAM" id="SSF56574">
    <property type="entry name" value="Serpins"/>
    <property type="match status" value="1"/>
</dbReference>
<dbReference type="AlphaFoldDB" id="A0A1Y6K796"/>
<accession>A0A1Y6K796</accession>
<dbReference type="GO" id="GO:0005615">
    <property type="term" value="C:extracellular space"/>
    <property type="evidence" value="ECO:0007669"/>
    <property type="project" value="InterPro"/>
</dbReference>
<proteinExistence type="inferred from homology"/>
<dbReference type="EMBL" id="LT859958">
    <property type="protein sequence ID" value="SMX54459.1"/>
    <property type="molecule type" value="Genomic_DNA"/>
</dbReference>
<comment type="similarity">
    <text evidence="1">Belongs to the serpin family.</text>
</comment>
<dbReference type="KEGG" id="abat:CFX1CAM_1394"/>
<dbReference type="SMART" id="SM00093">
    <property type="entry name" value="SERPIN"/>
    <property type="match status" value="1"/>
</dbReference>
<dbReference type="Pfam" id="PF00079">
    <property type="entry name" value="Serpin"/>
    <property type="match status" value="1"/>
</dbReference>
<evidence type="ECO:0000256" key="1">
    <source>
        <dbReference type="RuleBase" id="RU000411"/>
    </source>
</evidence>
<dbReference type="OrthoDB" id="9764871at2"/>
<sequence length="456" mass="50268">MKKSFIILGLIAILFVSACQPPQEDISSEIGSTTEPVIDSYPVAEPTDQKGELQMLNFVKSELARETNPNVDEDLIKTLANNNTAFALAFYDQIRNEEGNIIFSPFSISLALSMTLAGAEGSTEKGMLNALQIDLPETDLHPAFNALLLAIEESQNRSDSEMAGSHFQLNLANSIWGQTDLDLNTAFLDTLAKNYGAGLFAVDFKQNPNMARLAINDWVAEETGYKIEDLIPEGAINAFTRLVLANAIYFKGSWMHPFNENLTIDAPFYTIDGTEIIAKRMKLLGKDLIYKRGENYQAVSLPYLSSDFVMTLLVPDAGAFHEVEDQLDQAMLEAILSSLWTEKVDLEMPKFDFDTNIKANDPLIALGMGDAFNPDVADFSGITDDETLMITDVLHKAKVTVDEEGTEAAAATAVIIGLTSAMPEEPISLIIDRPFMFMIRHQPTNTILFMGRVTQP</sequence>
<organism evidence="4 5">
    <name type="scientific">Candidatus Brevifilum fermentans</name>
    <dbReference type="NCBI Taxonomy" id="1986204"/>
    <lineage>
        <taxon>Bacteria</taxon>
        <taxon>Bacillati</taxon>
        <taxon>Chloroflexota</taxon>
        <taxon>Anaerolineae</taxon>
        <taxon>Anaerolineales</taxon>
        <taxon>Anaerolineaceae</taxon>
        <taxon>Candidatus Brevifilum</taxon>
    </lineage>
</organism>
<dbReference type="RefSeq" id="WP_087862300.1">
    <property type="nucleotide sequence ID" value="NZ_LT859958.1"/>
</dbReference>
<dbReference type="PROSITE" id="PS00284">
    <property type="entry name" value="SERPIN"/>
    <property type="match status" value="1"/>
</dbReference>
<reference evidence="5" key="1">
    <citation type="submission" date="2017-05" db="EMBL/GenBank/DDBJ databases">
        <authorList>
            <person name="Kirkegaard R."/>
            <person name="Mcilroy J S."/>
        </authorList>
    </citation>
    <scope>NUCLEOTIDE SEQUENCE [LARGE SCALE GENOMIC DNA]</scope>
</reference>
<evidence type="ECO:0000313" key="4">
    <source>
        <dbReference type="EMBL" id="SMX54459.1"/>
    </source>
</evidence>
<dbReference type="CDD" id="cd19590">
    <property type="entry name" value="serpin_thermopin-like"/>
    <property type="match status" value="1"/>
</dbReference>
<dbReference type="Proteomes" id="UP000195514">
    <property type="component" value="Chromosome I"/>
</dbReference>
<feature type="domain" description="Serpin" evidence="3">
    <location>
        <begin position="88"/>
        <end position="456"/>
    </location>
</feature>
<name>A0A1Y6K796_9CHLR</name>
<dbReference type="PANTHER" id="PTHR11461:SF211">
    <property type="entry name" value="GH10112P-RELATED"/>
    <property type="match status" value="1"/>
</dbReference>
<dbReference type="InterPro" id="IPR042178">
    <property type="entry name" value="Serpin_sf_1"/>
</dbReference>
<keyword evidence="5" id="KW-1185">Reference proteome</keyword>
<dbReference type="Gene3D" id="3.30.497.10">
    <property type="entry name" value="Antithrombin, subunit I, domain 2"/>
    <property type="match status" value="1"/>
</dbReference>
<gene>
    <name evidence="4" type="ORF">CFX1CAM_1394</name>
</gene>
<evidence type="ECO:0000256" key="2">
    <source>
        <dbReference type="SAM" id="SignalP"/>
    </source>
</evidence>
<dbReference type="PANTHER" id="PTHR11461">
    <property type="entry name" value="SERINE PROTEASE INHIBITOR, SERPIN"/>
    <property type="match status" value="1"/>
</dbReference>
<dbReference type="InterPro" id="IPR000215">
    <property type="entry name" value="Serpin_fam"/>
</dbReference>
<dbReference type="InterPro" id="IPR023795">
    <property type="entry name" value="Serpin_CS"/>
</dbReference>
<protein>
    <submittedName>
        <fullName evidence="4">Proteinase inhibitor I4 serpin</fullName>
    </submittedName>
</protein>
<feature type="chain" id="PRO_5012983765" evidence="2">
    <location>
        <begin position="19"/>
        <end position="456"/>
    </location>
</feature>
<dbReference type="InterPro" id="IPR036186">
    <property type="entry name" value="Serpin_sf"/>
</dbReference>
<dbReference type="InterPro" id="IPR042185">
    <property type="entry name" value="Serpin_sf_2"/>
</dbReference>
<dbReference type="Gene3D" id="2.30.39.10">
    <property type="entry name" value="Alpha-1-antitrypsin, domain 1"/>
    <property type="match status" value="1"/>
</dbReference>
<feature type="signal peptide" evidence="2">
    <location>
        <begin position="1"/>
        <end position="18"/>
    </location>
</feature>
<dbReference type="InterPro" id="IPR023796">
    <property type="entry name" value="Serpin_dom"/>
</dbReference>
<dbReference type="GO" id="GO:0004867">
    <property type="term" value="F:serine-type endopeptidase inhibitor activity"/>
    <property type="evidence" value="ECO:0007669"/>
    <property type="project" value="InterPro"/>
</dbReference>
<keyword evidence="2" id="KW-0732">Signal</keyword>
<evidence type="ECO:0000313" key="5">
    <source>
        <dbReference type="Proteomes" id="UP000195514"/>
    </source>
</evidence>